<dbReference type="Proteomes" id="UP000654345">
    <property type="component" value="Unassembled WGS sequence"/>
</dbReference>
<dbReference type="PANTHER" id="PTHR48007:SF4">
    <property type="entry name" value="LEUCINE-RICH REPEAT RECEPTOR-LIKE PROTEIN KINASE PXC1"/>
    <property type="match status" value="1"/>
</dbReference>
<dbReference type="PROSITE" id="PS50011">
    <property type="entry name" value="PROTEIN_KINASE_DOM"/>
    <property type="match status" value="1"/>
</dbReference>
<accession>A0ABQ3V579</accession>
<evidence type="ECO:0000313" key="4">
    <source>
        <dbReference type="EMBL" id="GHO59750.1"/>
    </source>
</evidence>
<reference evidence="4 5" key="1">
    <citation type="journal article" date="2021" name="Int. J. Syst. Evol. Microbiol.">
        <title>Reticulibacter mediterranei gen. nov., sp. nov., within the new family Reticulibacteraceae fam. nov., and Ktedonospora formicarum gen. nov., sp. nov., Ktedonobacter robiniae sp. nov., Dictyobacter formicarum sp. nov. and Dictyobacter arantiisoli sp. nov., belonging to the class Ktedonobacteria.</title>
        <authorList>
            <person name="Yabe S."/>
            <person name="Zheng Y."/>
            <person name="Wang C.M."/>
            <person name="Sakai Y."/>
            <person name="Abe K."/>
            <person name="Yokota A."/>
            <person name="Donadio S."/>
            <person name="Cavaletti L."/>
            <person name="Monciardini P."/>
        </authorList>
    </citation>
    <scope>NUCLEOTIDE SEQUENCE [LARGE SCALE GENOMIC DNA]</scope>
    <source>
        <strain evidence="4 5">SOSP1-30</strain>
    </source>
</reference>
<name>A0ABQ3V579_9CHLR</name>
<keyword evidence="2" id="KW-1133">Transmembrane helix</keyword>
<feature type="compositionally biased region" description="Polar residues" evidence="1">
    <location>
        <begin position="323"/>
        <end position="342"/>
    </location>
</feature>
<dbReference type="Gene3D" id="3.30.200.20">
    <property type="entry name" value="Phosphorylase Kinase, domain 1"/>
    <property type="match status" value="1"/>
</dbReference>
<comment type="caution">
    <text evidence="4">The sequence shown here is derived from an EMBL/GenBank/DDBJ whole genome shotgun (WGS) entry which is preliminary data.</text>
</comment>
<dbReference type="RefSeq" id="WP_201375910.1">
    <property type="nucleotide sequence ID" value="NZ_BNJG01000003.1"/>
</dbReference>
<gene>
    <name evidence="4" type="ORF">KSB_82250</name>
</gene>
<keyword evidence="5" id="KW-1185">Reference proteome</keyword>
<proteinExistence type="predicted"/>
<feature type="transmembrane region" description="Helical" evidence="2">
    <location>
        <begin position="441"/>
        <end position="463"/>
    </location>
</feature>
<protein>
    <recommendedName>
        <fullName evidence="3">Protein kinase domain-containing protein</fullName>
    </recommendedName>
</protein>
<dbReference type="Gene3D" id="2.60.120.260">
    <property type="entry name" value="Galactose-binding domain-like"/>
    <property type="match status" value="1"/>
</dbReference>
<keyword evidence="2" id="KW-0812">Transmembrane</keyword>
<dbReference type="InterPro" id="IPR000719">
    <property type="entry name" value="Prot_kinase_dom"/>
</dbReference>
<dbReference type="InterPro" id="IPR001245">
    <property type="entry name" value="Ser-Thr/Tyr_kinase_cat_dom"/>
</dbReference>
<dbReference type="SUPFAM" id="SSF56112">
    <property type="entry name" value="Protein kinase-like (PK-like)"/>
    <property type="match status" value="1"/>
</dbReference>
<feature type="domain" description="Protein kinase" evidence="3">
    <location>
        <begin position="15"/>
        <end position="263"/>
    </location>
</feature>
<feature type="region of interest" description="Disordered" evidence="1">
    <location>
        <begin position="311"/>
        <end position="438"/>
    </location>
</feature>
<keyword evidence="2" id="KW-0472">Membrane</keyword>
<dbReference type="InterPro" id="IPR011009">
    <property type="entry name" value="Kinase-like_dom_sf"/>
</dbReference>
<feature type="region of interest" description="Disordered" evidence="1">
    <location>
        <begin position="483"/>
        <end position="550"/>
    </location>
</feature>
<dbReference type="InterPro" id="IPR046959">
    <property type="entry name" value="PRK1-6/SRF4-like"/>
</dbReference>
<organism evidence="4 5">
    <name type="scientific">Ktedonobacter robiniae</name>
    <dbReference type="NCBI Taxonomy" id="2778365"/>
    <lineage>
        <taxon>Bacteria</taxon>
        <taxon>Bacillati</taxon>
        <taxon>Chloroflexota</taxon>
        <taxon>Ktedonobacteria</taxon>
        <taxon>Ktedonobacterales</taxon>
        <taxon>Ktedonobacteraceae</taxon>
        <taxon>Ktedonobacter</taxon>
    </lineage>
</organism>
<feature type="compositionally biased region" description="Polar residues" evidence="1">
    <location>
        <begin position="404"/>
        <end position="415"/>
    </location>
</feature>
<feature type="compositionally biased region" description="Polar residues" evidence="1">
    <location>
        <begin position="497"/>
        <end position="536"/>
    </location>
</feature>
<evidence type="ECO:0000313" key="5">
    <source>
        <dbReference type="Proteomes" id="UP000654345"/>
    </source>
</evidence>
<dbReference type="PANTHER" id="PTHR48007">
    <property type="entry name" value="LEUCINE-RICH REPEAT RECEPTOR-LIKE PROTEIN KINASE PXC1"/>
    <property type="match status" value="1"/>
</dbReference>
<feature type="region of interest" description="Disordered" evidence="1">
    <location>
        <begin position="272"/>
        <end position="291"/>
    </location>
</feature>
<dbReference type="EMBL" id="BNJG01000003">
    <property type="protein sequence ID" value="GHO59750.1"/>
    <property type="molecule type" value="Genomic_DNA"/>
</dbReference>
<dbReference type="Pfam" id="PF07714">
    <property type="entry name" value="PK_Tyr_Ser-Thr"/>
    <property type="match status" value="1"/>
</dbReference>
<evidence type="ECO:0000259" key="3">
    <source>
        <dbReference type="PROSITE" id="PS50011"/>
    </source>
</evidence>
<feature type="compositionally biased region" description="Low complexity" evidence="1">
    <location>
        <begin position="537"/>
        <end position="550"/>
    </location>
</feature>
<evidence type="ECO:0000256" key="1">
    <source>
        <dbReference type="SAM" id="MobiDB-lite"/>
    </source>
</evidence>
<evidence type="ECO:0000256" key="2">
    <source>
        <dbReference type="SAM" id="Phobius"/>
    </source>
</evidence>
<sequence length="686" mass="73638">MQTTESLVGMTMAGYLLTAQLSSNSYSQTYLGETTSDTGQKHTVALKHFHTRPLTSRDNQQQFLREAQLFKELKHPSILPIVAYGIEEKTSTPYIINDFAPFRSLHNRILRQWPQPFALDEARTIITRIGEALAYAHERKIVHGNLTAHSVLFNANNEALLTDFTIISLRANISPEMPTDQVYDINSEQGDLRALVSTFATLLSSGKSSAASSNGRPISSPGNWLPQTRITLPVSVPRPIQAAVNRVLDTESQPGFASVKDFLAAIQMPISTDEDAKTESPQSSAPGKITGILPDVSAEVSRSVSQGLQEGVETQRLAFPSRPTISTPTPLSRTKTPDQSARMTRPLSSDRPLASNRQISRMLESQPPLQAKKTFPGTASTRTPVTPLPIPPLEVNSEPEVNHAQATQKLQSPDAQTAKLAPPVQSEPKGTPSPAGNRRSVFVLGTSVVVLACICVVTLIYAFQRPGTSTHIPLQALATASQQQTDASTTPGFFPTSKATSPSESGGVQNTPQTHVTPKPGQTPSTQANNTPTTGQPATNPTTVTPTQAPAPKTFYSFEGSAQGWSGEFCDVQVSSQYVYAGSNSLEAKNIASYAYAYVYGATISQGETITFYVYVPAGSSSVSVDVSIGNNANNWDDGPKMTLIPGQWNRVSHTLAKSIPGSLKIGLDMSANGTANVYIDAVSWS</sequence>
<dbReference type="Gene3D" id="1.10.510.10">
    <property type="entry name" value="Transferase(Phosphotransferase) domain 1"/>
    <property type="match status" value="1"/>
</dbReference>